<evidence type="ECO:0000313" key="1">
    <source>
        <dbReference type="EMBL" id="VAW09602.1"/>
    </source>
</evidence>
<name>A0A3B0T5C5_9ZZZZ</name>
<dbReference type="EMBL" id="UOEK01000613">
    <property type="protein sequence ID" value="VAW09602.1"/>
    <property type="molecule type" value="Genomic_DNA"/>
</dbReference>
<dbReference type="AlphaFoldDB" id="A0A3B0T5C5"/>
<gene>
    <name evidence="1" type="ORF">MNBD_ACTINO02-3128</name>
</gene>
<feature type="non-terminal residue" evidence="1">
    <location>
        <position position="1"/>
    </location>
</feature>
<accession>A0A3B0T5C5</accession>
<proteinExistence type="predicted"/>
<sequence>ETTRSLRRLAGALGQIRKVVLPWGMPVGGWFTVRTPIPAAAWGQWRSPGRIDVPPPALAVFLPGIVRLVPDRGVLVADYADSFAEFVHEWHPTSSGGSLQ</sequence>
<reference evidence="1" key="1">
    <citation type="submission" date="2018-06" db="EMBL/GenBank/DDBJ databases">
        <authorList>
            <person name="Zhirakovskaya E."/>
        </authorList>
    </citation>
    <scope>NUCLEOTIDE SEQUENCE</scope>
</reference>
<protein>
    <submittedName>
        <fullName evidence="1">Uncharacterized protein</fullName>
    </submittedName>
</protein>
<organism evidence="1">
    <name type="scientific">hydrothermal vent metagenome</name>
    <dbReference type="NCBI Taxonomy" id="652676"/>
    <lineage>
        <taxon>unclassified sequences</taxon>
        <taxon>metagenomes</taxon>
        <taxon>ecological metagenomes</taxon>
    </lineage>
</organism>